<feature type="domain" description="NERD" evidence="1">
    <location>
        <begin position="31"/>
        <end position="141"/>
    </location>
</feature>
<reference evidence="2 3" key="1">
    <citation type="submission" date="2019-01" db="EMBL/GenBank/DDBJ databases">
        <title>Draft genome sequences of the type strains of six Macrococcus species.</title>
        <authorList>
            <person name="Mazhar S."/>
            <person name="Altermann E."/>
            <person name="Hill C."/>
            <person name="Mcauliffe O."/>
        </authorList>
    </citation>
    <scope>NUCLEOTIDE SEQUENCE [LARGE SCALE GENOMIC DNA]</scope>
    <source>
        <strain evidence="2 3">ATCC 51828</strain>
    </source>
</reference>
<proteinExistence type="predicted"/>
<organism evidence="2 3">
    <name type="scientific">Macrococcus carouselicus</name>
    <dbReference type="NCBI Taxonomy" id="69969"/>
    <lineage>
        <taxon>Bacteria</taxon>
        <taxon>Bacillati</taxon>
        <taxon>Bacillota</taxon>
        <taxon>Bacilli</taxon>
        <taxon>Bacillales</taxon>
        <taxon>Staphylococcaceae</taxon>
        <taxon>Macrococcus</taxon>
    </lineage>
</organism>
<protein>
    <submittedName>
        <fullName evidence="2">NERD domain-containing protein</fullName>
    </submittedName>
</protein>
<evidence type="ECO:0000259" key="1">
    <source>
        <dbReference type="PROSITE" id="PS50965"/>
    </source>
</evidence>
<gene>
    <name evidence="2" type="ORF">ERX40_02890</name>
</gene>
<comment type="caution">
    <text evidence="2">The sequence shown here is derived from an EMBL/GenBank/DDBJ whole genome shotgun (WGS) entry which is preliminary data.</text>
</comment>
<evidence type="ECO:0000313" key="3">
    <source>
        <dbReference type="Proteomes" id="UP000295280"/>
    </source>
</evidence>
<dbReference type="AlphaFoldDB" id="A0A9Q8FQW5"/>
<accession>A0A9Q8FQW5</accession>
<keyword evidence="3" id="KW-1185">Reference proteome</keyword>
<dbReference type="EMBL" id="SCWD01000001">
    <property type="protein sequence ID" value="TDM04133.1"/>
    <property type="molecule type" value="Genomic_DNA"/>
</dbReference>
<dbReference type="InterPro" id="IPR011528">
    <property type="entry name" value="NERD"/>
</dbReference>
<dbReference type="Pfam" id="PF08378">
    <property type="entry name" value="NERD"/>
    <property type="match status" value="1"/>
</dbReference>
<sequence>MVYKIRRIPEIVEYQHALLHRHKIEPTNEAHGYDGEYEFYTLIKNFSQCIVLWDIDIKNRYKGDVQYDFIIIHELTVYHFDIKNYSGLYSYQNDNLISSYQRIVKNPDPQLHRADRYLKSLTHQFDPLYDVESYNVFINETFYLENSPSNSRWLTRPKLLNKLKLLRLPNSNRANNKKFAEYIVNLHSERYKPVEVIPIQKLITGLRCPNCRLLNQLENSSCQSYQCLSCSFIVKNADVICYNLKELYILTGRPFTVKDVAMLYPTLHRSSVQRVLQHKFIKIGDSRASSYRPNDNT</sequence>
<dbReference type="OrthoDB" id="2387294at2"/>
<dbReference type="PROSITE" id="PS50965">
    <property type="entry name" value="NERD"/>
    <property type="match status" value="1"/>
</dbReference>
<dbReference type="RefSeq" id="WP_133416994.1">
    <property type="nucleotide sequence ID" value="NZ_SCWD01000001.1"/>
</dbReference>
<name>A0A9Q8FQW5_9STAP</name>
<evidence type="ECO:0000313" key="2">
    <source>
        <dbReference type="EMBL" id="TDM04133.1"/>
    </source>
</evidence>
<dbReference type="Proteomes" id="UP000295280">
    <property type="component" value="Unassembled WGS sequence"/>
</dbReference>